<dbReference type="RefSeq" id="WP_268238627.1">
    <property type="nucleotide sequence ID" value="NZ_BMLF01000001.1"/>
</dbReference>
<name>A0A917WFL0_9RHOB</name>
<evidence type="ECO:0000313" key="2">
    <source>
        <dbReference type="Proteomes" id="UP000649829"/>
    </source>
</evidence>
<organism evidence="1 2">
    <name type="scientific">Pseudooceanicola nanhaiensis</name>
    <dbReference type="NCBI Taxonomy" id="375761"/>
    <lineage>
        <taxon>Bacteria</taxon>
        <taxon>Pseudomonadati</taxon>
        <taxon>Pseudomonadota</taxon>
        <taxon>Alphaproteobacteria</taxon>
        <taxon>Rhodobacterales</taxon>
        <taxon>Paracoccaceae</taxon>
        <taxon>Pseudooceanicola</taxon>
    </lineage>
</organism>
<protein>
    <submittedName>
        <fullName evidence="1">Uncharacterized protein</fullName>
    </submittedName>
</protein>
<evidence type="ECO:0000313" key="1">
    <source>
        <dbReference type="EMBL" id="GGM00327.1"/>
    </source>
</evidence>
<keyword evidence="2" id="KW-1185">Reference proteome</keyword>
<sequence length="42" mass="4805">MASKKHPVVLRFEGMDPRDIGGYEAHRYRKGGDLGHIDRNKP</sequence>
<proteinExistence type="predicted"/>
<reference evidence="1" key="1">
    <citation type="journal article" date="2014" name="Int. J. Syst. Evol. Microbiol.">
        <title>Complete genome sequence of Corynebacterium casei LMG S-19264T (=DSM 44701T), isolated from a smear-ripened cheese.</title>
        <authorList>
            <consortium name="US DOE Joint Genome Institute (JGI-PGF)"/>
            <person name="Walter F."/>
            <person name="Albersmeier A."/>
            <person name="Kalinowski J."/>
            <person name="Ruckert C."/>
        </authorList>
    </citation>
    <scope>NUCLEOTIDE SEQUENCE</scope>
    <source>
        <strain evidence="1">CGMCC 1.6293</strain>
    </source>
</reference>
<gene>
    <name evidence="1" type="ORF">GCM10011534_22690</name>
</gene>
<accession>A0A917WFL0</accession>
<comment type="caution">
    <text evidence="1">The sequence shown here is derived from an EMBL/GenBank/DDBJ whole genome shotgun (WGS) entry which is preliminary data.</text>
</comment>
<dbReference type="EMBL" id="BMLF01000001">
    <property type="protein sequence ID" value="GGM00327.1"/>
    <property type="molecule type" value="Genomic_DNA"/>
</dbReference>
<reference evidence="1" key="2">
    <citation type="submission" date="2020-09" db="EMBL/GenBank/DDBJ databases">
        <authorList>
            <person name="Sun Q."/>
            <person name="Zhou Y."/>
        </authorList>
    </citation>
    <scope>NUCLEOTIDE SEQUENCE</scope>
    <source>
        <strain evidence="1">CGMCC 1.6293</strain>
    </source>
</reference>
<dbReference type="AlphaFoldDB" id="A0A917WFL0"/>
<dbReference type="Proteomes" id="UP000649829">
    <property type="component" value="Unassembled WGS sequence"/>
</dbReference>